<feature type="chain" id="PRO_5043460988" description="Chitin-binding type-2 domain-containing protein" evidence="1">
    <location>
        <begin position="22"/>
        <end position="439"/>
    </location>
</feature>
<organism evidence="3 4">
    <name type="scientific">Lymnaea stagnalis</name>
    <name type="common">Great pond snail</name>
    <name type="synonym">Helix stagnalis</name>
    <dbReference type="NCBI Taxonomy" id="6523"/>
    <lineage>
        <taxon>Eukaryota</taxon>
        <taxon>Metazoa</taxon>
        <taxon>Spiralia</taxon>
        <taxon>Lophotrochozoa</taxon>
        <taxon>Mollusca</taxon>
        <taxon>Gastropoda</taxon>
        <taxon>Heterobranchia</taxon>
        <taxon>Euthyneura</taxon>
        <taxon>Panpulmonata</taxon>
        <taxon>Hygrophila</taxon>
        <taxon>Lymnaeoidea</taxon>
        <taxon>Lymnaeidae</taxon>
        <taxon>Lymnaea</taxon>
    </lineage>
</organism>
<dbReference type="InterPro" id="IPR002509">
    <property type="entry name" value="NODB_dom"/>
</dbReference>
<evidence type="ECO:0000313" key="4">
    <source>
        <dbReference type="Proteomes" id="UP001497497"/>
    </source>
</evidence>
<name>A0AAV2HVK7_LYMST</name>
<proteinExistence type="predicted"/>
<dbReference type="GO" id="GO:0016810">
    <property type="term" value="F:hydrolase activity, acting on carbon-nitrogen (but not peptide) bonds"/>
    <property type="evidence" value="ECO:0007669"/>
    <property type="project" value="InterPro"/>
</dbReference>
<dbReference type="InterPro" id="IPR036508">
    <property type="entry name" value="Chitin-bd_dom_sf"/>
</dbReference>
<dbReference type="PROSITE" id="PS50940">
    <property type="entry name" value="CHIT_BIND_II"/>
    <property type="match status" value="1"/>
</dbReference>
<dbReference type="SUPFAM" id="SSF88713">
    <property type="entry name" value="Glycoside hydrolase/deacetylase"/>
    <property type="match status" value="1"/>
</dbReference>
<feature type="signal peptide" evidence="1">
    <location>
        <begin position="1"/>
        <end position="21"/>
    </location>
</feature>
<protein>
    <recommendedName>
        <fullName evidence="2">Chitin-binding type-2 domain-containing protein</fullName>
    </recommendedName>
</protein>
<dbReference type="EMBL" id="CAXITT010000244">
    <property type="protein sequence ID" value="CAL1536971.1"/>
    <property type="molecule type" value="Genomic_DNA"/>
</dbReference>
<dbReference type="Pfam" id="PF01522">
    <property type="entry name" value="Polysacc_deac_1"/>
    <property type="match status" value="1"/>
</dbReference>
<dbReference type="PANTHER" id="PTHR45985">
    <property type="match status" value="1"/>
</dbReference>
<feature type="domain" description="Chitin-binding type-2" evidence="2">
    <location>
        <begin position="42"/>
        <end position="97"/>
    </location>
</feature>
<keyword evidence="4" id="KW-1185">Reference proteome</keyword>
<evidence type="ECO:0000256" key="1">
    <source>
        <dbReference type="SAM" id="SignalP"/>
    </source>
</evidence>
<dbReference type="AlphaFoldDB" id="A0AAV2HVK7"/>
<sequence>MVLFKSWILLIWAVTCPLTRATSSGCVDAVTSEGLRTLQHSQGACAPPQLGEMGRDEGLRYLRCYLGKVYTMICPNNTRYDVGADTCTDPKLASCNVTDRDGARKNRTKRNSYLDQCTKENCKLPNCFCSGDTPNLPFTDTPMFVMITFDDSVYDDLYHKFFKPLFVVNQYNLFNPSGCPVKMGLYVSLQYSNITLVREAYHAGNEIGSHTLYHELPEGENLTYAAVAEAIVGVKQRILEATGDRDLYDSMVGFRTPYLRCVGDIRNDVLKDHGFLYDSSLSNEENFYGRVPFWPYTFNYLPKRCCNCQCPSKRYEGLWQVPLNAWLGDDGQVCAMVDGWTFDKDETFLANRSVEQWYNYYHRHFLNYFYPYKVPMSFFAHGSTFYRSPNSYVALHLWLKGLLRQYPNVWVVPPKLVIQWMKRPLTHDQMKKDKWDCYV</sequence>
<evidence type="ECO:0000259" key="2">
    <source>
        <dbReference type="PROSITE" id="PS50940"/>
    </source>
</evidence>
<dbReference type="Proteomes" id="UP001497497">
    <property type="component" value="Unassembled WGS sequence"/>
</dbReference>
<dbReference type="Gene3D" id="3.20.20.370">
    <property type="entry name" value="Glycoside hydrolase/deacetylase"/>
    <property type="match status" value="1"/>
</dbReference>
<dbReference type="PANTHER" id="PTHR45985:SF3">
    <property type="entry name" value="CHITIN DEACETYLASE-LIKE 4"/>
    <property type="match status" value="1"/>
</dbReference>
<gene>
    <name evidence="3" type="ORF">GSLYS_00010884001</name>
</gene>
<dbReference type="GO" id="GO:0008061">
    <property type="term" value="F:chitin binding"/>
    <property type="evidence" value="ECO:0007669"/>
    <property type="project" value="InterPro"/>
</dbReference>
<evidence type="ECO:0000313" key="3">
    <source>
        <dbReference type="EMBL" id="CAL1536971.1"/>
    </source>
</evidence>
<dbReference type="GO" id="GO:0005576">
    <property type="term" value="C:extracellular region"/>
    <property type="evidence" value="ECO:0007669"/>
    <property type="project" value="InterPro"/>
</dbReference>
<keyword evidence="1" id="KW-0732">Signal</keyword>
<dbReference type="SUPFAM" id="SSF57625">
    <property type="entry name" value="Invertebrate chitin-binding proteins"/>
    <property type="match status" value="1"/>
</dbReference>
<reference evidence="3 4" key="1">
    <citation type="submission" date="2024-04" db="EMBL/GenBank/DDBJ databases">
        <authorList>
            <consortium name="Genoscope - CEA"/>
            <person name="William W."/>
        </authorList>
    </citation>
    <scope>NUCLEOTIDE SEQUENCE [LARGE SCALE GENOMIC DNA]</scope>
</reference>
<dbReference type="InterPro" id="IPR011330">
    <property type="entry name" value="Glyco_hydro/deAcase_b/a-brl"/>
</dbReference>
<dbReference type="InterPro" id="IPR052740">
    <property type="entry name" value="CE4"/>
</dbReference>
<dbReference type="GO" id="GO:0005975">
    <property type="term" value="P:carbohydrate metabolic process"/>
    <property type="evidence" value="ECO:0007669"/>
    <property type="project" value="InterPro"/>
</dbReference>
<comment type="caution">
    <text evidence="3">The sequence shown here is derived from an EMBL/GenBank/DDBJ whole genome shotgun (WGS) entry which is preliminary data.</text>
</comment>
<dbReference type="InterPro" id="IPR002557">
    <property type="entry name" value="Chitin-bd_dom"/>
</dbReference>
<accession>A0AAV2HVK7</accession>